<feature type="transmembrane region" description="Helical" evidence="7">
    <location>
        <begin position="811"/>
        <end position="834"/>
    </location>
</feature>
<keyword evidence="3" id="KW-1003">Cell membrane</keyword>
<feature type="transmembrane region" description="Helical" evidence="7">
    <location>
        <begin position="511"/>
        <end position="534"/>
    </location>
</feature>
<dbReference type="eggNOG" id="arCOG02175">
    <property type="taxonomic scope" value="Archaea"/>
</dbReference>
<evidence type="ECO:0000256" key="7">
    <source>
        <dbReference type="SAM" id="Phobius"/>
    </source>
</evidence>
<accession>A8MA78</accession>
<keyword evidence="10" id="KW-1185">Reference proteome</keyword>
<proteinExistence type="inferred from homology"/>
<evidence type="ECO:0000313" key="10">
    <source>
        <dbReference type="Proteomes" id="UP000001137"/>
    </source>
</evidence>
<dbReference type="STRING" id="397948.Cmaq_0161"/>
<feature type="domain" description="SSD" evidence="8">
    <location>
        <begin position="443"/>
        <end position="569"/>
    </location>
</feature>
<name>A8MA78_CALMQ</name>
<dbReference type="PANTHER" id="PTHR33406:SF6">
    <property type="entry name" value="MEMBRANE PROTEIN YDGH-RELATED"/>
    <property type="match status" value="1"/>
</dbReference>
<evidence type="ECO:0000256" key="1">
    <source>
        <dbReference type="ARBA" id="ARBA00004651"/>
    </source>
</evidence>
<keyword evidence="6 7" id="KW-0472">Membrane</keyword>
<sequence>MRENYLLAMHYKRWCFNTHRIALSVVIVTAWITLILALAPYAPSAFKILVYSDSKVLPPWTEASLASSIVNRYLGNQVGLVVIPVYVGNINNSRYVLSTIDDELRSLNLTYYDLNSIYDKVINRYYAITNETVKEYLSNYTGIIRGIYANESLLCSELYSISNEYYSTLNNYTLTIREFSGFFTLFMKAFFTNLSTVDYSYSVWQVINETGQSLLNNGNYSSWLKPYLLYFIKSLNDSVGSLPIYGLNISLIKESLSSSYYSTLIKINNTYVPILRNLTKSNPLALPMIALGPNPPRTLTAKLVASWFINSTPPLLKPYLIQLACTNESQVNTTISELNSSLSFVVSSIYKKPAYSYANNITNGSLYSNGYALVIVNSTNDLEINNLFTNYDYVYPFSTNIVLSQLSEIIEKDVPMIDEVSGASVLLMLLFVLGTLVAPIIILIMLILSYGAVLGVVYFLGKMGLTVYYLTVYMISPIVFGIGVDYSLLVIGRYLEERRKGFNTSQALETIMRFTIPTILTSGSVVAAGLGSFVVSNYQYIQVIGLSYIVTVAFVILATTVVLPSLITLMNDRILWPMGLKSSTRELSTRVIIKLTRFSLRRPWLIIAIALIPTVLSVLFIIRNPVTSNPLLLMPNVKSVYAYRILQHYFPNYVKSTQYVILEPNNAEALQSLENAISSLNFTMSVNLAYNSSSIAILKVTTSYNALSDKLIPVYVRLTSLANQVASEYGVKVIVGGDAANKYYFVKVFEDQFYYKISILIIALNILLLSLALRSLVVPLRLLATVMISISWSLAVSQLIFYKLLGVETYWLLPIILFALLTSVGTDYDIFIVTRVREEVIKGKSDPEAILTAIENTGPIVTGAALVLAIAFMSLMVSQLYILREIGFTVGLSVLMDAFLIRPAVMPAIMVLAGKYNWWPSRISSDQRAVIPVQ</sequence>
<comment type="similarity">
    <text evidence="2">Belongs to the resistance-nodulation-cell division (RND) (TC 2.A.6) family. MmpL subfamily.</text>
</comment>
<feature type="transmembrane region" description="Helical" evidence="7">
    <location>
        <begin position="21"/>
        <end position="42"/>
    </location>
</feature>
<feature type="transmembrane region" description="Helical" evidence="7">
    <location>
        <begin position="467"/>
        <end position="491"/>
    </location>
</feature>
<protein>
    <submittedName>
        <fullName evidence="9">Membrane protein, putative</fullName>
    </submittedName>
</protein>
<feature type="transmembrane region" description="Helical" evidence="7">
    <location>
        <begin position="540"/>
        <end position="563"/>
    </location>
</feature>
<dbReference type="Pfam" id="PF03176">
    <property type="entry name" value="MMPL"/>
    <property type="match status" value="2"/>
</dbReference>
<evidence type="ECO:0000256" key="6">
    <source>
        <dbReference type="ARBA" id="ARBA00023136"/>
    </source>
</evidence>
<dbReference type="PROSITE" id="PS50156">
    <property type="entry name" value="SSD"/>
    <property type="match status" value="1"/>
</dbReference>
<comment type="subcellular location">
    <subcellularLocation>
        <location evidence="1">Cell membrane</location>
        <topology evidence="1">Multi-pass membrane protein</topology>
    </subcellularLocation>
</comment>
<gene>
    <name evidence="9" type="ordered locus">Cmaq_0161</name>
</gene>
<evidence type="ECO:0000256" key="2">
    <source>
        <dbReference type="ARBA" id="ARBA00010157"/>
    </source>
</evidence>
<dbReference type="GO" id="GO:0005886">
    <property type="term" value="C:plasma membrane"/>
    <property type="evidence" value="ECO:0007669"/>
    <property type="project" value="UniProtKB-SubCell"/>
</dbReference>
<reference evidence="9 10" key="1">
    <citation type="submission" date="2007-10" db="EMBL/GenBank/DDBJ databases">
        <title>Complete sequence of Caldivirga maquilingensis IC-167.</title>
        <authorList>
            <consortium name="US DOE Joint Genome Institute"/>
            <person name="Copeland A."/>
            <person name="Lucas S."/>
            <person name="Lapidus A."/>
            <person name="Barry K."/>
            <person name="Glavina del Rio T."/>
            <person name="Dalin E."/>
            <person name="Tice H."/>
            <person name="Pitluck S."/>
            <person name="Saunders E."/>
            <person name="Brettin T."/>
            <person name="Bruce D."/>
            <person name="Detter J.C."/>
            <person name="Han C."/>
            <person name="Schmutz J."/>
            <person name="Larimer F."/>
            <person name="Land M."/>
            <person name="Hauser L."/>
            <person name="Kyrpides N."/>
            <person name="Ivanova N."/>
            <person name="Biddle J.F."/>
            <person name="Zhang Z."/>
            <person name="Fitz-Gibbon S.T."/>
            <person name="Lowe T.M."/>
            <person name="Saltikov C."/>
            <person name="House C.H."/>
            <person name="Richardson P."/>
        </authorList>
    </citation>
    <scope>NUCLEOTIDE SEQUENCE [LARGE SCALE GENOMIC DNA]</scope>
    <source>
        <strain evidence="10">ATCC 700844 / DSM 13496 / JCM 10307 / IC-167</strain>
    </source>
</reference>
<dbReference type="Proteomes" id="UP000001137">
    <property type="component" value="Chromosome"/>
</dbReference>
<keyword evidence="5 7" id="KW-1133">Transmembrane helix</keyword>
<dbReference type="KEGG" id="cma:Cmaq_0161"/>
<evidence type="ECO:0000313" key="9">
    <source>
        <dbReference type="EMBL" id="ABW01010.1"/>
    </source>
</evidence>
<dbReference type="PANTHER" id="PTHR33406">
    <property type="entry name" value="MEMBRANE PROTEIN MJ1562-RELATED"/>
    <property type="match status" value="1"/>
</dbReference>
<feature type="transmembrane region" description="Helical" evidence="7">
    <location>
        <begin position="753"/>
        <end position="773"/>
    </location>
</feature>
<keyword evidence="4 7" id="KW-0812">Transmembrane</keyword>
<feature type="transmembrane region" description="Helical" evidence="7">
    <location>
        <begin position="860"/>
        <end position="882"/>
    </location>
</feature>
<feature type="transmembrane region" description="Helical" evidence="7">
    <location>
        <begin position="780"/>
        <end position="805"/>
    </location>
</feature>
<dbReference type="InterPro" id="IPR050545">
    <property type="entry name" value="Mycobact_MmpL"/>
</dbReference>
<dbReference type="SUPFAM" id="SSF82866">
    <property type="entry name" value="Multidrug efflux transporter AcrB transmembrane domain"/>
    <property type="match status" value="2"/>
</dbReference>
<evidence type="ECO:0000256" key="4">
    <source>
        <dbReference type="ARBA" id="ARBA00022692"/>
    </source>
</evidence>
<feature type="transmembrane region" description="Helical" evidence="7">
    <location>
        <begin position="604"/>
        <end position="622"/>
    </location>
</feature>
<organism evidence="9 10">
    <name type="scientific">Caldivirga maquilingensis (strain ATCC 700844 / DSM 13496 / JCM 10307 / IC-167)</name>
    <dbReference type="NCBI Taxonomy" id="397948"/>
    <lineage>
        <taxon>Archaea</taxon>
        <taxon>Thermoproteota</taxon>
        <taxon>Thermoprotei</taxon>
        <taxon>Thermoproteales</taxon>
        <taxon>Thermoproteaceae</taxon>
        <taxon>Caldivirga</taxon>
    </lineage>
</organism>
<dbReference type="HOGENOM" id="CLU_313455_0_0_2"/>
<evidence type="ECO:0000256" key="5">
    <source>
        <dbReference type="ARBA" id="ARBA00022989"/>
    </source>
</evidence>
<evidence type="ECO:0000259" key="8">
    <source>
        <dbReference type="PROSITE" id="PS50156"/>
    </source>
</evidence>
<dbReference type="Gene3D" id="1.20.1640.10">
    <property type="entry name" value="Multidrug efflux transporter AcrB transmembrane domain"/>
    <property type="match status" value="2"/>
</dbReference>
<dbReference type="AlphaFoldDB" id="A8MA78"/>
<evidence type="ECO:0000256" key="3">
    <source>
        <dbReference type="ARBA" id="ARBA00022475"/>
    </source>
</evidence>
<feature type="transmembrane region" description="Helical" evidence="7">
    <location>
        <begin position="888"/>
        <end position="913"/>
    </location>
</feature>
<dbReference type="InterPro" id="IPR004869">
    <property type="entry name" value="MMPL_dom"/>
</dbReference>
<dbReference type="EMBL" id="CP000852">
    <property type="protein sequence ID" value="ABW01010.1"/>
    <property type="molecule type" value="Genomic_DNA"/>
</dbReference>
<dbReference type="InterPro" id="IPR000731">
    <property type="entry name" value="SSD"/>
</dbReference>